<accession>J9GDK4</accession>
<dbReference type="AlphaFoldDB" id="J9GDK4"/>
<gene>
    <name evidence="1" type="ORF">EVA_06932</name>
</gene>
<name>J9GDK4_9ZZZZ</name>
<sequence length="42" mass="4803">MVWLIISVNWSQKGKKNDRNPGGLGVRPHFRNKLQVLISITT</sequence>
<dbReference type="EMBL" id="AMCI01001626">
    <property type="protein sequence ID" value="EJX04959.1"/>
    <property type="molecule type" value="Genomic_DNA"/>
</dbReference>
<proteinExistence type="predicted"/>
<organism evidence="1">
    <name type="scientific">gut metagenome</name>
    <dbReference type="NCBI Taxonomy" id="749906"/>
    <lineage>
        <taxon>unclassified sequences</taxon>
        <taxon>metagenomes</taxon>
        <taxon>organismal metagenomes</taxon>
    </lineage>
</organism>
<evidence type="ECO:0000313" key="1">
    <source>
        <dbReference type="EMBL" id="EJX04959.1"/>
    </source>
</evidence>
<reference evidence="1" key="1">
    <citation type="journal article" date="2012" name="PLoS ONE">
        <title>Gene sets for utilization of primary and secondary nutrition supplies in the distal gut of endangered iberian lynx.</title>
        <authorList>
            <person name="Alcaide M."/>
            <person name="Messina E."/>
            <person name="Richter M."/>
            <person name="Bargiela R."/>
            <person name="Peplies J."/>
            <person name="Huws S.A."/>
            <person name="Newbold C.J."/>
            <person name="Golyshin P.N."/>
            <person name="Simon M.A."/>
            <person name="Lopez G."/>
            <person name="Yakimov M.M."/>
            <person name="Ferrer M."/>
        </authorList>
    </citation>
    <scope>NUCLEOTIDE SEQUENCE</scope>
</reference>
<comment type="caution">
    <text evidence="1">The sequence shown here is derived from an EMBL/GenBank/DDBJ whole genome shotgun (WGS) entry which is preliminary data.</text>
</comment>
<protein>
    <submittedName>
        <fullName evidence="1">Uncharacterized protein</fullName>
    </submittedName>
</protein>